<name>A0ABQ8GRQ1_9PEZI</name>
<keyword evidence="3" id="KW-1185">Reference proteome</keyword>
<organism evidence="2 3">
    <name type="scientific">Macrophomina phaseolina</name>
    <dbReference type="NCBI Taxonomy" id="35725"/>
    <lineage>
        <taxon>Eukaryota</taxon>
        <taxon>Fungi</taxon>
        <taxon>Dikarya</taxon>
        <taxon>Ascomycota</taxon>
        <taxon>Pezizomycotina</taxon>
        <taxon>Dothideomycetes</taxon>
        <taxon>Dothideomycetes incertae sedis</taxon>
        <taxon>Botryosphaeriales</taxon>
        <taxon>Botryosphaeriaceae</taxon>
        <taxon>Macrophomina</taxon>
    </lineage>
</organism>
<dbReference type="InterPro" id="IPR016181">
    <property type="entry name" value="Acyl_CoA_acyltransferase"/>
</dbReference>
<evidence type="ECO:0000256" key="1">
    <source>
        <dbReference type="SAM" id="MobiDB-lite"/>
    </source>
</evidence>
<sequence length="191" mass="20771">MSSCQSRLEAAPARSSTASAHSTTASTSPWRTPVSKYVPSYNPPTTSKCGTLLSELVEPDRAYHASAEQRPQQQQPDPPTPTANRELIGEHSFLMVEGISVHTRFRRQGIGGAMLAALQRDALAIQPRLAFAVSWPCASDVDLADMGFAAGARLPRPGLGQRRAEDFHRAVGFRALGMTRFWAKRLAVSRV</sequence>
<dbReference type="SUPFAM" id="SSF55729">
    <property type="entry name" value="Acyl-CoA N-acyltransferases (Nat)"/>
    <property type="match status" value="1"/>
</dbReference>
<gene>
    <name evidence="2" type="ORF">B0J12DRAFT_160601</name>
</gene>
<feature type="compositionally biased region" description="Low complexity" evidence="1">
    <location>
        <begin position="10"/>
        <end position="28"/>
    </location>
</feature>
<reference evidence="2 3" key="1">
    <citation type="journal article" date="2021" name="Nat. Commun.">
        <title>Genetic determinants of endophytism in the Arabidopsis root mycobiome.</title>
        <authorList>
            <person name="Mesny F."/>
            <person name="Miyauchi S."/>
            <person name="Thiergart T."/>
            <person name="Pickel B."/>
            <person name="Atanasova L."/>
            <person name="Karlsson M."/>
            <person name="Huettel B."/>
            <person name="Barry K.W."/>
            <person name="Haridas S."/>
            <person name="Chen C."/>
            <person name="Bauer D."/>
            <person name="Andreopoulos W."/>
            <person name="Pangilinan J."/>
            <person name="LaButti K."/>
            <person name="Riley R."/>
            <person name="Lipzen A."/>
            <person name="Clum A."/>
            <person name="Drula E."/>
            <person name="Henrissat B."/>
            <person name="Kohler A."/>
            <person name="Grigoriev I.V."/>
            <person name="Martin F.M."/>
            <person name="Hacquard S."/>
        </authorList>
    </citation>
    <scope>NUCLEOTIDE SEQUENCE [LARGE SCALE GENOMIC DNA]</scope>
    <source>
        <strain evidence="2 3">MPI-SDFR-AT-0080</strain>
    </source>
</reference>
<evidence type="ECO:0000313" key="2">
    <source>
        <dbReference type="EMBL" id="KAH7063176.1"/>
    </source>
</evidence>
<evidence type="ECO:0008006" key="4">
    <source>
        <dbReference type="Google" id="ProtNLM"/>
    </source>
</evidence>
<protein>
    <recommendedName>
        <fullName evidence="4">N-acetyltransferase domain-containing protein</fullName>
    </recommendedName>
</protein>
<dbReference type="CDD" id="cd04301">
    <property type="entry name" value="NAT_SF"/>
    <property type="match status" value="1"/>
</dbReference>
<dbReference type="EMBL" id="JAGTJR010000002">
    <property type="protein sequence ID" value="KAH7063176.1"/>
    <property type="molecule type" value="Genomic_DNA"/>
</dbReference>
<dbReference type="Gene3D" id="3.40.630.30">
    <property type="match status" value="1"/>
</dbReference>
<comment type="caution">
    <text evidence="2">The sequence shown here is derived from an EMBL/GenBank/DDBJ whole genome shotgun (WGS) entry which is preliminary data.</text>
</comment>
<evidence type="ECO:0000313" key="3">
    <source>
        <dbReference type="Proteomes" id="UP000774617"/>
    </source>
</evidence>
<feature type="region of interest" description="Disordered" evidence="1">
    <location>
        <begin position="1"/>
        <end position="50"/>
    </location>
</feature>
<accession>A0ABQ8GRQ1</accession>
<proteinExistence type="predicted"/>
<dbReference type="Proteomes" id="UP000774617">
    <property type="component" value="Unassembled WGS sequence"/>
</dbReference>
<feature type="region of interest" description="Disordered" evidence="1">
    <location>
        <begin position="63"/>
        <end position="85"/>
    </location>
</feature>